<comment type="function">
    <text evidence="6">Probably catalyzes the deacetylation of acetylated carbohydrates an important step in the degradation of oligosaccharides.</text>
</comment>
<gene>
    <name evidence="7" type="ORF">CBEIBR21_04320</name>
</gene>
<keyword evidence="2 6" id="KW-0479">Metal-binding</keyword>
<dbReference type="CDD" id="cd10803">
    <property type="entry name" value="YdjC_EF3048_like"/>
    <property type="match status" value="1"/>
</dbReference>
<dbReference type="PANTHER" id="PTHR31609:SF1">
    <property type="entry name" value="CARBOHYDRATE DEACETYLASE"/>
    <property type="match status" value="1"/>
</dbReference>
<dbReference type="Gene3D" id="3.20.20.370">
    <property type="entry name" value="Glycoside hydrolase/deacetylase"/>
    <property type="match status" value="1"/>
</dbReference>
<evidence type="ECO:0000256" key="2">
    <source>
        <dbReference type="ARBA" id="ARBA00022723"/>
    </source>
</evidence>
<sequence length="255" mass="29103">MRLIMNADDFGISKAINLGIIKGFKNGIVTSTTLMCNMETTEHAVNLAKENPKLGVGIHLVLTAGRPLSKNVKTLVDNEGNFLKYDNIVESACIEDIRREFRKQFEKFLSLGIVPTHIDTHHHVHSIESVFEVVAELAKEYNIPVRHIKAIREEKYESIKTTTKFVDSFYNISMIEPKMLINILEDNINVDSLEIMCHPGCLDSKIISSSSYAYPRVKELETLTNKEVIQFINEKNIELINFRGIQLKFKNDSYI</sequence>
<dbReference type="GO" id="GO:0046872">
    <property type="term" value="F:metal ion binding"/>
    <property type="evidence" value="ECO:0007669"/>
    <property type="project" value="UniProtKB-KW"/>
</dbReference>
<comment type="similarity">
    <text evidence="6">Belongs to the YdjC deacetylase family.</text>
</comment>
<name>A0A1S9NDC7_CLOBE</name>
<dbReference type="HAMAP" id="MF_01246">
    <property type="entry name" value="COD"/>
    <property type="match status" value="1"/>
</dbReference>
<feature type="binding site" evidence="6">
    <location>
        <position position="59"/>
    </location>
    <ligand>
        <name>Mg(2+)</name>
        <dbReference type="ChEBI" id="CHEBI:18420"/>
    </ligand>
</feature>
<keyword evidence="4 6" id="KW-0460">Magnesium</keyword>
<evidence type="ECO:0000256" key="5">
    <source>
        <dbReference type="ARBA" id="ARBA00023277"/>
    </source>
</evidence>
<dbReference type="NCBIfam" id="NF002559">
    <property type="entry name" value="PRK02134.1"/>
    <property type="match status" value="1"/>
</dbReference>
<dbReference type="InterPro" id="IPR022948">
    <property type="entry name" value="COD_ChbG_bac"/>
</dbReference>
<dbReference type="SUPFAM" id="SSF88713">
    <property type="entry name" value="Glycoside hydrolase/deacetylase"/>
    <property type="match status" value="1"/>
</dbReference>
<dbReference type="Pfam" id="PF04794">
    <property type="entry name" value="YdjC"/>
    <property type="match status" value="1"/>
</dbReference>
<dbReference type="GO" id="GO:0019213">
    <property type="term" value="F:deacetylase activity"/>
    <property type="evidence" value="ECO:0007669"/>
    <property type="project" value="TreeGrafter"/>
</dbReference>
<evidence type="ECO:0000256" key="4">
    <source>
        <dbReference type="ARBA" id="ARBA00022842"/>
    </source>
</evidence>
<evidence type="ECO:0000313" key="7">
    <source>
        <dbReference type="EMBL" id="OOP75403.1"/>
    </source>
</evidence>
<comment type="caution">
    <text evidence="7">The sequence shown here is derived from an EMBL/GenBank/DDBJ whole genome shotgun (WGS) entry which is preliminary data.</text>
</comment>
<feature type="binding site" evidence="6">
    <location>
        <position position="121"/>
    </location>
    <ligand>
        <name>Mg(2+)</name>
        <dbReference type="ChEBI" id="CHEBI:18420"/>
    </ligand>
</feature>
<evidence type="ECO:0000256" key="6">
    <source>
        <dbReference type="HAMAP-Rule" id="MF_01246"/>
    </source>
</evidence>
<comment type="cofactor">
    <cofactor evidence="1 6">
        <name>Mg(2+)</name>
        <dbReference type="ChEBI" id="CHEBI:18420"/>
    </cofactor>
</comment>
<dbReference type="GO" id="GO:0016811">
    <property type="term" value="F:hydrolase activity, acting on carbon-nitrogen (but not peptide) bonds, in linear amides"/>
    <property type="evidence" value="ECO:0007669"/>
    <property type="project" value="UniProtKB-UniRule"/>
</dbReference>
<comment type="subunit">
    <text evidence="6">Homodimer.</text>
</comment>
<dbReference type="GO" id="GO:0000272">
    <property type="term" value="P:polysaccharide catabolic process"/>
    <property type="evidence" value="ECO:0007669"/>
    <property type="project" value="InterPro"/>
</dbReference>
<dbReference type="EMBL" id="MWMH01000001">
    <property type="protein sequence ID" value="OOP75403.1"/>
    <property type="molecule type" value="Genomic_DNA"/>
</dbReference>
<dbReference type="EC" id="3.5.1.-" evidence="6"/>
<protein>
    <recommendedName>
        <fullName evidence="6">Carbohydrate deacetylase</fullName>
        <ecNumber evidence="6">3.5.1.-</ecNumber>
    </recommendedName>
</protein>
<dbReference type="AlphaFoldDB" id="A0A1S9NDC7"/>
<dbReference type="PANTHER" id="PTHR31609">
    <property type="entry name" value="YDJC DEACETYLASE FAMILY MEMBER"/>
    <property type="match status" value="1"/>
</dbReference>
<dbReference type="InterPro" id="IPR011330">
    <property type="entry name" value="Glyco_hydro/deAcase_b/a-brl"/>
</dbReference>
<accession>A0A1S9NDC7</accession>
<keyword evidence="3 6" id="KW-0378">Hydrolase</keyword>
<organism evidence="7 8">
    <name type="scientific">Clostridium beijerinckii</name>
    <name type="common">Clostridium MP</name>
    <dbReference type="NCBI Taxonomy" id="1520"/>
    <lineage>
        <taxon>Bacteria</taxon>
        <taxon>Bacillati</taxon>
        <taxon>Bacillota</taxon>
        <taxon>Clostridia</taxon>
        <taxon>Eubacteriales</taxon>
        <taxon>Clostridiaceae</taxon>
        <taxon>Clostridium</taxon>
    </lineage>
</organism>
<keyword evidence="5 6" id="KW-0119">Carbohydrate metabolism</keyword>
<evidence type="ECO:0000313" key="8">
    <source>
        <dbReference type="Proteomes" id="UP000190959"/>
    </source>
</evidence>
<proteinExistence type="inferred from homology"/>
<dbReference type="InterPro" id="IPR006879">
    <property type="entry name" value="YdjC-like"/>
</dbReference>
<dbReference type="Proteomes" id="UP000190959">
    <property type="component" value="Unassembled WGS sequence"/>
</dbReference>
<reference evidence="7 8" key="1">
    <citation type="submission" date="2017-02" db="EMBL/GenBank/DDBJ databases">
        <title>Genome sequence of Clostridium beijerinckii Br21.</title>
        <authorList>
            <person name="Fonseca B.C."/>
            <person name="Guazzaroni M.E."/>
            <person name="Riano-Pachon D.M."/>
            <person name="Reginatto V."/>
        </authorList>
    </citation>
    <scope>NUCLEOTIDE SEQUENCE [LARGE SCALE GENOMIC DNA]</scope>
    <source>
        <strain evidence="7 8">Br21</strain>
    </source>
</reference>
<evidence type="ECO:0000256" key="3">
    <source>
        <dbReference type="ARBA" id="ARBA00022801"/>
    </source>
</evidence>
<dbReference type="RefSeq" id="WP_078114699.1">
    <property type="nucleotide sequence ID" value="NZ_CP144906.1"/>
</dbReference>
<evidence type="ECO:0000256" key="1">
    <source>
        <dbReference type="ARBA" id="ARBA00001946"/>
    </source>
</evidence>